<feature type="transmembrane region" description="Helical" evidence="9">
    <location>
        <begin position="441"/>
        <end position="460"/>
    </location>
</feature>
<feature type="transmembrane region" description="Helical" evidence="9">
    <location>
        <begin position="21"/>
        <end position="40"/>
    </location>
</feature>
<feature type="transmembrane region" description="Helical" evidence="9">
    <location>
        <begin position="276"/>
        <end position="298"/>
    </location>
</feature>
<dbReference type="Proteomes" id="UP001220324">
    <property type="component" value="Unassembled WGS sequence"/>
</dbReference>
<evidence type="ECO:0000259" key="10">
    <source>
        <dbReference type="PROSITE" id="PS50850"/>
    </source>
</evidence>
<evidence type="ECO:0000256" key="5">
    <source>
        <dbReference type="ARBA" id="ARBA00022989"/>
    </source>
</evidence>
<evidence type="ECO:0000256" key="6">
    <source>
        <dbReference type="ARBA" id="ARBA00023136"/>
    </source>
</evidence>
<dbReference type="Pfam" id="PF00083">
    <property type="entry name" value="Sugar_tr"/>
    <property type="match status" value="1"/>
</dbReference>
<dbReference type="NCBIfam" id="TIGR00879">
    <property type="entry name" value="SP"/>
    <property type="match status" value="1"/>
</dbReference>
<keyword evidence="12" id="KW-1185">Reference proteome</keyword>
<evidence type="ECO:0000256" key="1">
    <source>
        <dbReference type="ARBA" id="ARBA00004141"/>
    </source>
</evidence>
<keyword evidence="3 7" id="KW-0813">Transport</keyword>
<dbReference type="EMBL" id="JAQIZZ010000006">
    <property type="protein sequence ID" value="KAJ5538197.1"/>
    <property type="molecule type" value="Genomic_DNA"/>
</dbReference>
<comment type="similarity">
    <text evidence="2 7">Belongs to the major facilitator superfamily. Sugar transporter (TC 2.A.1.1) family.</text>
</comment>
<sequence>MVNRIDIGVLERGGIHAKTSRANIVYILIAGMGSFVFGYANNCIAGTLAQPSFRVLFLSGSNEASIIGGIMGAFLGGGAVGAIVQGPISNLYGRRTATGFAAILMVIAGALQAGSIHIAMFLVARLLCGISAGMVITNCPVYMSEIAPPHIRGMMVSNHAISIVYAYILSSLMALAFSFVSAPYQWRLNYVLLTFFALVLLVSLFFLPESPRWLYEKGRDKESWEVIQKLHRNEEDPDGEFAKAEMSQIRAQIEIERALPRGYLHILHTPHLRFRAALSVLVWFMGQSTGILVIANLTPTLFANLGFDTTLQFGLSAAWTVCALLGTFVNAAFMDRIGRVKLLAFGGYIAAGMLTCEAVLEKYYIGSPNKTGLNAAVAFYFLFIFFYGCTVDCAAYVYITEIWPTHLRSYGATIGLVSFFVFAIAYTCPASQAFAQIGWKYYWVMICTCIVSATIVYFVCPETAKLTLEEINALFGDEVAQALDQVGNTSAAESVKDAQGDQASHIESKEESLE</sequence>
<organism evidence="11 12">
    <name type="scientific">Penicillium frequentans</name>
    <dbReference type="NCBI Taxonomy" id="3151616"/>
    <lineage>
        <taxon>Eukaryota</taxon>
        <taxon>Fungi</taxon>
        <taxon>Dikarya</taxon>
        <taxon>Ascomycota</taxon>
        <taxon>Pezizomycotina</taxon>
        <taxon>Eurotiomycetes</taxon>
        <taxon>Eurotiomycetidae</taxon>
        <taxon>Eurotiales</taxon>
        <taxon>Aspergillaceae</taxon>
        <taxon>Penicillium</taxon>
    </lineage>
</organism>
<feature type="domain" description="Major facilitator superfamily (MFS) profile" evidence="10">
    <location>
        <begin position="26"/>
        <end position="464"/>
    </location>
</feature>
<feature type="transmembrane region" description="Helical" evidence="9">
    <location>
        <begin position="64"/>
        <end position="84"/>
    </location>
</feature>
<gene>
    <name evidence="11" type="ORF">N7494_007676</name>
</gene>
<proteinExistence type="inferred from homology"/>
<keyword evidence="5 9" id="KW-1133">Transmembrane helix</keyword>
<dbReference type="PANTHER" id="PTHR48022">
    <property type="entry name" value="PLASTIDIC GLUCOSE TRANSPORTER 4"/>
    <property type="match status" value="1"/>
</dbReference>
<feature type="transmembrane region" description="Helical" evidence="9">
    <location>
        <begin position="122"/>
        <end position="143"/>
    </location>
</feature>
<dbReference type="AlphaFoldDB" id="A0AAD6GEX2"/>
<dbReference type="SUPFAM" id="SSF103473">
    <property type="entry name" value="MFS general substrate transporter"/>
    <property type="match status" value="1"/>
</dbReference>
<feature type="transmembrane region" description="Helical" evidence="9">
    <location>
        <begin position="411"/>
        <end position="435"/>
    </location>
</feature>
<evidence type="ECO:0000256" key="9">
    <source>
        <dbReference type="SAM" id="Phobius"/>
    </source>
</evidence>
<dbReference type="PROSITE" id="PS00217">
    <property type="entry name" value="SUGAR_TRANSPORT_2"/>
    <property type="match status" value="1"/>
</dbReference>
<evidence type="ECO:0000256" key="4">
    <source>
        <dbReference type="ARBA" id="ARBA00022692"/>
    </source>
</evidence>
<accession>A0AAD6GEX2</accession>
<dbReference type="GO" id="GO:0005351">
    <property type="term" value="F:carbohydrate:proton symporter activity"/>
    <property type="evidence" value="ECO:0007669"/>
    <property type="project" value="TreeGrafter"/>
</dbReference>
<dbReference type="PROSITE" id="PS50850">
    <property type="entry name" value="MFS"/>
    <property type="match status" value="1"/>
</dbReference>
<feature type="compositionally biased region" description="Basic and acidic residues" evidence="8">
    <location>
        <begin position="494"/>
        <end position="514"/>
    </location>
</feature>
<evidence type="ECO:0000313" key="12">
    <source>
        <dbReference type="Proteomes" id="UP001220324"/>
    </source>
</evidence>
<evidence type="ECO:0000256" key="3">
    <source>
        <dbReference type="ARBA" id="ARBA00022448"/>
    </source>
</evidence>
<evidence type="ECO:0000256" key="8">
    <source>
        <dbReference type="SAM" id="MobiDB-lite"/>
    </source>
</evidence>
<dbReference type="InterPro" id="IPR020846">
    <property type="entry name" value="MFS_dom"/>
</dbReference>
<feature type="transmembrane region" description="Helical" evidence="9">
    <location>
        <begin position="190"/>
        <end position="207"/>
    </location>
</feature>
<dbReference type="PANTHER" id="PTHR48022:SF30">
    <property type="entry name" value="MAJOR FACILITATOR SUPERFAMILY (MFS) PROFILE DOMAIN-CONTAINING PROTEIN"/>
    <property type="match status" value="1"/>
</dbReference>
<evidence type="ECO:0000256" key="7">
    <source>
        <dbReference type="RuleBase" id="RU003346"/>
    </source>
</evidence>
<feature type="transmembrane region" description="Helical" evidence="9">
    <location>
        <begin position="377"/>
        <end position="399"/>
    </location>
</feature>
<dbReference type="Gene3D" id="1.20.1250.20">
    <property type="entry name" value="MFS general substrate transporter like domains"/>
    <property type="match status" value="1"/>
</dbReference>
<dbReference type="InterPro" id="IPR036259">
    <property type="entry name" value="MFS_trans_sf"/>
</dbReference>
<dbReference type="InterPro" id="IPR003663">
    <property type="entry name" value="Sugar/inositol_transpt"/>
</dbReference>
<feature type="transmembrane region" description="Helical" evidence="9">
    <location>
        <begin position="310"/>
        <end position="333"/>
    </location>
</feature>
<comment type="caution">
    <text evidence="11">The sequence shown here is derived from an EMBL/GenBank/DDBJ whole genome shotgun (WGS) entry which is preliminary data.</text>
</comment>
<feature type="transmembrane region" description="Helical" evidence="9">
    <location>
        <begin position="164"/>
        <end position="184"/>
    </location>
</feature>
<protein>
    <recommendedName>
        <fullName evidence="10">Major facilitator superfamily (MFS) profile domain-containing protein</fullName>
    </recommendedName>
</protein>
<dbReference type="GO" id="GO:0016020">
    <property type="term" value="C:membrane"/>
    <property type="evidence" value="ECO:0007669"/>
    <property type="project" value="UniProtKB-SubCell"/>
</dbReference>
<name>A0AAD6GEX2_9EURO</name>
<reference evidence="11 12" key="1">
    <citation type="journal article" date="2023" name="IMA Fungus">
        <title>Comparative genomic study of the Penicillium genus elucidates a diverse pangenome and 15 lateral gene transfer events.</title>
        <authorList>
            <person name="Petersen C."/>
            <person name="Sorensen T."/>
            <person name="Nielsen M.R."/>
            <person name="Sondergaard T.E."/>
            <person name="Sorensen J.L."/>
            <person name="Fitzpatrick D.A."/>
            <person name="Frisvad J.C."/>
            <person name="Nielsen K.L."/>
        </authorList>
    </citation>
    <scope>NUCLEOTIDE SEQUENCE [LARGE SCALE GENOMIC DNA]</scope>
    <source>
        <strain evidence="11 12">IBT 35679</strain>
    </source>
</reference>
<dbReference type="InterPro" id="IPR005829">
    <property type="entry name" value="Sugar_transporter_CS"/>
</dbReference>
<evidence type="ECO:0000256" key="2">
    <source>
        <dbReference type="ARBA" id="ARBA00010992"/>
    </source>
</evidence>
<feature type="transmembrane region" description="Helical" evidence="9">
    <location>
        <begin position="345"/>
        <end position="365"/>
    </location>
</feature>
<comment type="subcellular location">
    <subcellularLocation>
        <location evidence="1">Membrane</location>
        <topology evidence="1">Multi-pass membrane protein</topology>
    </subcellularLocation>
</comment>
<dbReference type="InterPro" id="IPR005828">
    <property type="entry name" value="MFS_sugar_transport-like"/>
</dbReference>
<feature type="region of interest" description="Disordered" evidence="8">
    <location>
        <begin position="491"/>
        <end position="514"/>
    </location>
</feature>
<keyword evidence="6 9" id="KW-0472">Membrane</keyword>
<dbReference type="PRINTS" id="PR00171">
    <property type="entry name" value="SUGRTRNSPORT"/>
</dbReference>
<dbReference type="InterPro" id="IPR050360">
    <property type="entry name" value="MFS_Sugar_Transporters"/>
</dbReference>
<feature type="transmembrane region" description="Helical" evidence="9">
    <location>
        <begin position="96"/>
        <end position="116"/>
    </location>
</feature>
<keyword evidence="4 9" id="KW-0812">Transmembrane</keyword>
<evidence type="ECO:0000313" key="11">
    <source>
        <dbReference type="EMBL" id="KAJ5538197.1"/>
    </source>
</evidence>